<proteinExistence type="predicted"/>
<comment type="caution">
    <text evidence="1">The sequence shown here is derived from an EMBL/GenBank/DDBJ whole genome shotgun (WGS) entry which is preliminary data.</text>
</comment>
<organism evidence="1 2">
    <name type="scientific">Natribaculum luteum</name>
    <dbReference type="NCBI Taxonomy" id="1586232"/>
    <lineage>
        <taxon>Archaea</taxon>
        <taxon>Methanobacteriati</taxon>
        <taxon>Methanobacteriota</taxon>
        <taxon>Stenosarchaea group</taxon>
        <taxon>Halobacteria</taxon>
        <taxon>Halobacteriales</taxon>
        <taxon>Natrialbaceae</taxon>
        <taxon>Natribaculum</taxon>
    </lineage>
</organism>
<dbReference type="GeneID" id="71854668"/>
<protein>
    <recommendedName>
        <fullName evidence="3">Rubrerythrin-like domain-containing protein</fullName>
    </recommendedName>
</protein>
<gene>
    <name evidence="1" type="ORF">ACFOZ7_06005</name>
</gene>
<evidence type="ECO:0008006" key="3">
    <source>
        <dbReference type="Google" id="ProtNLM"/>
    </source>
</evidence>
<reference evidence="1 2" key="1">
    <citation type="journal article" date="2014" name="Int. J. Syst. Evol. Microbiol.">
        <title>Complete genome sequence of Corynebacterium casei LMG S-19264T (=DSM 44701T), isolated from a smear-ripened cheese.</title>
        <authorList>
            <consortium name="US DOE Joint Genome Institute (JGI-PGF)"/>
            <person name="Walter F."/>
            <person name="Albersmeier A."/>
            <person name="Kalinowski J."/>
            <person name="Ruckert C."/>
        </authorList>
    </citation>
    <scope>NUCLEOTIDE SEQUENCE [LARGE SCALE GENOMIC DNA]</scope>
    <source>
        <strain evidence="1 2">IBRC-M 10912</strain>
    </source>
</reference>
<dbReference type="AlphaFoldDB" id="A0ABD5NX07"/>
<sequence>MRHPIGRCERCGERLYGHVDGGSLCLNCGKRRLDDEDENDGKAVLLPTA</sequence>
<dbReference type="RefSeq" id="WP_246966800.1">
    <property type="nucleotide sequence ID" value="NZ_CP095397.1"/>
</dbReference>
<evidence type="ECO:0000313" key="2">
    <source>
        <dbReference type="Proteomes" id="UP001595821"/>
    </source>
</evidence>
<dbReference type="Proteomes" id="UP001595821">
    <property type="component" value="Unassembled WGS sequence"/>
</dbReference>
<accession>A0ABD5NX07</accession>
<name>A0ABD5NX07_9EURY</name>
<dbReference type="EMBL" id="JBHSDJ010000013">
    <property type="protein sequence ID" value="MFC4246550.1"/>
    <property type="molecule type" value="Genomic_DNA"/>
</dbReference>
<evidence type="ECO:0000313" key="1">
    <source>
        <dbReference type="EMBL" id="MFC4246550.1"/>
    </source>
</evidence>